<name>A0A9P5MSE2_9AGAM</name>
<dbReference type="AlphaFoldDB" id="A0A9P5MSE2"/>
<feature type="region of interest" description="Disordered" evidence="1">
    <location>
        <begin position="1"/>
        <end position="31"/>
    </location>
</feature>
<evidence type="ECO:0000313" key="2">
    <source>
        <dbReference type="EMBL" id="KAF8477645.1"/>
    </source>
</evidence>
<reference evidence="2" key="1">
    <citation type="submission" date="2019-10" db="EMBL/GenBank/DDBJ databases">
        <authorList>
            <consortium name="DOE Joint Genome Institute"/>
            <person name="Kuo A."/>
            <person name="Miyauchi S."/>
            <person name="Kiss E."/>
            <person name="Drula E."/>
            <person name="Kohler A."/>
            <person name="Sanchez-Garcia M."/>
            <person name="Andreopoulos B."/>
            <person name="Barry K.W."/>
            <person name="Bonito G."/>
            <person name="Buee M."/>
            <person name="Carver A."/>
            <person name="Chen C."/>
            <person name="Cichocki N."/>
            <person name="Clum A."/>
            <person name="Culley D."/>
            <person name="Crous P.W."/>
            <person name="Fauchery L."/>
            <person name="Girlanda M."/>
            <person name="Hayes R."/>
            <person name="Keri Z."/>
            <person name="LaButti K."/>
            <person name="Lipzen A."/>
            <person name="Lombard V."/>
            <person name="Magnuson J."/>
            <person name="Maillard F."/>
            <person name="Morin E."/>
            <person name="Murat C."/>
            <person name="Nolan M."/>
            <person name="Ohm R."/>
            <person name="Pangilinan J."/>
            <person name="Pereira M."/>
            <person name="Perotto S."/>
            <person name="Peter M."/>
            <person name="Riley R."/>
            <person name="Sitrit Y."/>
            <person name="Stielow B."/>
            <person name="Szollosi G."/>
            <person name="Zifcakova L."/>
            <person name="Stursova M."/>
            <person name="Spatafora J.W."/>
            <person name="Tedersoo L."/>
            <person name="Vaario L.-M."/>
            <person name="Yamada A."/>
            <person name="Yan M."/>
            <person name="Wang P."/>
            <person name="Xu J."/>
            <person name="Bruns T."/>
            <person name="Baldrian P."/>
            <person name="Vilgalys R."/>
            <person name="Henrissat B."/>
            <person name="Grigoriev I.V."/>
            <person name="Hibbett D."/>
            <person name="Nagy L.G."/>
            <person name="Martin F.M."/>
        </authorList>
    </citation>
    <scope>NUCLEOTIDE SEQUENCE</scope>
    <source>
        <strain evidence="2">Prilba</strain>
    </source>
</reference>
<dbReference type="EMBL" id="WHVB01000013">
    <property type="protein sequence ID" value="KAF8477645.1"/>
    <property type="molecule type" value="Genomic_DNA"/>
</dbReference>
<feature type="compositionally biased region" description="Basic and acidic residues" evidence="1">
    <location>
        <begin position="115"/>
        <end position="124"/>
    </location>
</feature>
<sequence length="454" mass="50026">MPSPRSSLSVNRRPSTAGSASSSGWEPRGDTCAEPLQEIAAVTPAHDLPPITAVDQIVSPIGRFHSAFSDPFDEHNVAKRSRSSGVVGVDPLHSETAQTWLHSPSLSLVSIARSEAPEKEHDTVPPDPSVSKSSSFASLPGTSVRKRPRRRDIEPLYGSWSGGSKSYGTRIHLDAHIIMQPHRSKRTSAEFKELRKQWRKAKKERIARLERTEERFNMHLEQTSLQYLTHSYERQPSPLSYGRQQLYGLGMPGPEVDLQQAAGEAMSRYPLGPKTLSMRPQSLQQQYGVSHSLYPVVPTLPIPSSWPEQSTQHDGATPPQRGGPTPGRARPLAQAAYDDERERQGQSWTPPSLPDSPLPVYNMSPPSSQPQPLWGKGEGDNEVNEEAEGDKEGDEKGEEEGNGEDDDNDNDNGKGEGEVNDSGKEKEAEEDDVWTYIIVLTFMVGLQFVVSMVA</sequence>
<organism evidence="2 3">
    <name type="scientific">Russula ochroleuca</name>
    <dbReference type="NCBI Taxonomy" id="152965"/>
    <lineage>
        <taxon>Eukaryota</taxon>
        <taxon>Fungi</taxon>
        <taxon>Dikarya</taxon>
        <taxon>Basidiomycota</taxon>
        <taxon>Agaricomycotina</taxon>
        <taxon>Agaricomycetes</taxon>
        <taxon>Russulales</taxon>
        <taxon>Russulaceae</taxon>
        <taxon>Russula</taxon>
    </lineage>
</organism>
<feature type="compositionally biased region" description="Low complexity" evidence="1">
    <location>
        <begin position="129"/>
        <end position="140"/>
    </location>
</feature>
<dbReference type="PANTHER" id="PTHR36167">
    <property type="entry name" value="C2H2 FINGER DOMAIN TRANSCRIPTION FACTOR (EUROFUNG)-RELATED"/>
    <property type="match status" value="1"/>
</dbReference>
<evidence type="ECO:0000256" key="1">
    <source>
        <dbReference type="SAM" id="MobiDB-lite"/>
    </source>
</evidence>
<feature type="compositionally biased region" description="Basic and acidic residues" evidence="1">
    <location>
        <begin position="411"/>
        <end position="427"/>
    </location>
</feature>
<dbReference type="InterPro" id="IPR039327">
    <property type="entry name" value="CON7-like"/>
</dbReference>
<dbReference type="PANTHER" id="PTHR36167:SF3">
    <property type="entry name" value="C2H2 FINGER DOMAIN TRANSCRIPTION FACTOR (EUROFUNG)-RELATED"/>
    <property type="match status" value="1"/>
</dbReference>
<accession>A0A9P5MSE2</accession>
<dbReference type="GO" id="GO:0006355">
    <property type="term" value="P:regulation of DNA-templated transcription"/>
    <property type="evidence" value="ECO:0007669"/>
    <property type="project" value="InterPro"/>
</dbReference>
<gene>
    <name evidence="2" type="ORF">DFH94DRAFT_86919</name>
</gene>
<dbReference type="Proteomes" id="UP000759537">
    <property type="component" value="Unassembled WGS sequence"/>
</dbReference>
<feature type="compositionally biased region" description="Low complexity" evidence="1">
    <location>
        <begin position="315"/>
        <end position="331"/>
    </location>
</feature>
<comment type="caution">
    <text evidence="2">The sequence shown here is derived from an EMBL/GenBank/DDBJ whole genome shotgun (WGS) entry which is preliminary data.</text>
</comment>
<feature type="region of interest" description="Disordered" evidence="1">
    <location>
        <begin position="115"/>
        <end position="157"/>
    </location>
</feature>
<protein>
    <submittedName>
        <fullName evidence="2">Uncharacterized protein</fullName>
    </submittedName>
</protein>
<reference evidence="2" key="2">
    <citation type="journal article" date="2020" name="Nat. Commun.">
        <title>Large-scale genome sequencing of mycorrhizal fungi provides insights into the early evolution of symbiotic traits.</title>
        <authorList>
            <person name="Miyauchi S."/>
            <person name="Kiss E."/>
            <person name="Kuo A."/>
            <person name="Drula E."/>
            <person name="Kohler A."/>
            <person name="Sanchez-Garcia M."/>
            <person name="Morin E."/>
            <person name="Andreopoulos B."/>
            <person name="Barry K.W."/>
            <person name="Bonito G."/>
            <person name="Buee M."/>
            <person name="Carver A."/>
            <person name="Chen C."/>
            <person name="Cichocki N."/>
            <person name="Clum A."/>
            <person name="Culley D."/>
            <person name="Crous P.W."/>
            <person name="Fauchery L."/>
            <person name="Girlanda M."/>
            <person name="Hayes R.D."/>
            <person name="Keri Z."/>
            <person name="LaButti K."/>
            <person name="Lipzen A."/>
            <person name="Lombard V."/>
            <person name="Magnuson J."/>
            <person name="Maillard F."/>
            <person name="Murat C."/>
            <person name="Nolan M."/>
            <person name="Ohm R.A."/>
            <person name="Pangilinan J."/>
            <person name="Pereira M.F."/>
            <person name="Perotto S."/>
            <person name="Peter M."/>
            <person name="Pfister S."/>
            <person name="Riley R."/>
            <person name="Sitrit Y."/>
            <person name="Stielow J.B."/>
            <person name="Szollosi G."/>
            <person name="Zifcakova L."/>
            <person name="Stursova M."/>
            <person name="Spatafora J.W."/>
            <person name="Tedersoo L."/>
            <person name="Vaario L.M."/>
            <person name="Yamada A."/>
            <person name="Yan M."/>
            <person name="Wang P."/>
            <person name="Xu J."/>
            <person name="Bruns T."/>
            <person name="Baldrian P."/>
            <person name="Vilgalys R."/>
            <person name="Dunand C."/>
            <person name="Henrissat B."/>
            <person name="Grigoriev I.V."/>
            <person name="Hibbett D."/>
            <person name="Nagy L.G."/>
            <person name="Martin F.M."/>
        </authorList>
    </citation>
    <scope>NUCLEOTIDE SEQUENCE</scope>
    <source>
        <strain evidence="2">Prilba</strain>
    </source>
</reference>
<proteinExistence type="predicted"/>
<feature type="compositionally biased region" description="Polar residues" evidence="1">
    <location>
        <begin position="1"/>
        <end position="24"/>
    </location>
</feature>
<evidence type="ECO:0000313" key="3">
    <source>
        <dbReference type="Proteomes" id="UP000759537"/>
    </source>
</evidence>
<feature type="region of interest" description="Disordered" evidence="1">
    <location>
        <begin position="301"/>
        <end position="431"/>
    </location>
</feature>
<keyword evidence="3" id="KW-1185">Reference proteome</keyword>
<dbReference type="OrthoDB" id="1939603at2759"/>
<feature type="compositionally biased region" description="Acidic residues" evidence="1">
    <location>
        <begin position="380"/>
        <end position="410"/>
    </location>
</feature>